<dbReference type="Pfam" id="PF00643">
    <property type="entry name" value="zf-B_box"/>
    <property type="match status" value="1"/>
</dbReference>
<name>A0A9D4MDZ5_DREPO</name>
<accession>A0A9D4MDZ5</accession>
<proteinExistence type="predicted"/>
<dbReference type="Gene3D" id="3.30.160.60">
    <property type="entry name" value="Classic Zinc Finger"/>
    <property type="match status" value="1"/>
</dbReference>
<reference evidence="2" key="2">
    <citation type="submission" date="2020-11" db="EMBL/GenBank/DDBJ databases">
        <authorList>
            <person name="McCartney M.A."/>
            <person name="Auch B."/>
            <person name="Kono T."/>
            <person name="Mallez S."/>
            <person name="Becker A."/>
            <person name="Gohl D.M."/>
            <person name="Silverstein K.A.T."/>
            <person name="Koren S."/>
            <person name="Bechman K.B."/>
            <person name="Herman A."/>
            <person name="Abrahante J.E."/>
            <person name="Garbe J."/>
        </authorList>
    </citation>
    <scope>NUCLEOTIDE SEQUENCE</scope>
    <source>
        <strain evidence="2">Duluth1</strain>
        <tissue evidence="2">Whole animal</tissue>
    </source>
</reference>
<comment type="caution">
    <text evidence="2">The sequence shown here is derived from an EMBL/GenBank/DDBJ whole genome shotgun (WGS) entry which is preliminary data.</text>
</comment>
<dbReference type="GO" id="GO:0008270">
    <property type="term" value="F:zinc ion binding"/>
    <property type="evidence" value="ECO:0007669"/>
    <property type="project" value="InterPro"/>
</dbReference>
<evidence type="ECO:0000259" key="1">
    <source>
        <dbReference type="Pfam" id="PF00643"/>
    </source>
</evidence>
<dbReference type="EMBL" id="JAIWYP010000002">
    <property type="protein sequence ID" value="KAH3874429.1"/>
    <property type="molecule type" value="Genomic_DNA"/>
</dbReference>
<feature type="domain" description="B box-type" evidence="1">
    <location>
        <begin position="20"/>
        <end position="52"/>
    </location>
</feature>
<reference evidence="2" key="1">
    <citation type="journal article" date="2019" name="bioRxiv">
        <title>The Genome of the Zebra Mussel, Dreissena polymorpha: A Resource for Invasive Species Research.</title>
        <authorList>
            <person name="McCartney M.A."/>
            <person name="Auch B."/>
            <person name="Kono T."/>
            <person name="Mallez S."/>
            <person name="Zhang Y."/>
            <person name="Obille A."/>
            <person name="Becker A."/>
            <person name="Abrahante J.E."/>
            <person name="Garbe J."/>
            <person name="Badalamenti J.P."/>
            <person name="Herman A."/>
            <person name="Mangelson H."/>
            <person name="Liachko I."/>
            <person name="Sullivan S."/>
            <person name="Sone E.D."/>
            <person name="Koren S."/>
            <person name="Silverstein K.A.T."/>
            <person name="Beckman K.B."/>
            <person name="Gohl D.M."/>
        </authorList>
    </citation>
    <scope>NUCLEOTIDE SEQUENCE</scope>
    <source>
        <strain evidence="2">Duluth1</strain>
        <tissue evidence="2">Whole animal</tissue>
    </source>
</reference>
<evidence type="ECO:0000313" key="2">
    <source>
        <dbReference type="EMBL" id="KAH3874429.1"/>
    </source>
</evidence>
<dbReference type="Proteomes" id="UP000828390">
    <property type="component" value="Unassembled WGS sequence"/>
</dbReference>
<dbReference type="InterPro" id="IPR000315">
    <property type="entry name" value="Znf_B-box"/>
</dbReference>
<keyword evidence="3" id="KW-1185">Reference proteome</keyword>
<organism evidence="2 3">
    <name type="scientific">Dreissena polymorpha</name>
    <name type="common">Zebra mussel</name>
    <name type="synonym">Mytilus polymorpha</name>
    <dbReference type="NCBI Taxonomy" id="45954"/>
    <lineage>
        <taxon>Eukaryota</taxon>
        <taxon>Metazoa</taxon>
        <taxon>Spiralia</taxon>
        <taxon>Lophotrochozoa</taxon>
        <taxon>Mollusca</taxon>
        <taxon>Bivalvia</taxon>
        <taxon>Autobranchia</taxon>
        <taxon>Heteroconchia</taxon>
        <taxon>Euheterodonta</taxon>
        <taxon>Imparidentia</taxon>
        <taxon>Neoheterodontei</taxon>
        <taxon>Myida</taxon>
        <taxon>Dreissenoidea</taxon>
        <taxon>Dreissenidae</taxon>
        <taxon>Dreissena</taxon>
    </lineage>
</organism>
<dbReference type="SUPFAM" id="SSF57845">
    <property type="entry name" value="B-box zinc-binding domain"/>
    <property type="match status" value="1"/>
</dbReference>
<protein>
    <recommendedName>
        <fullName evidence="1">B box-type domain-containing protein</fullName>
    </recommendedName>
</protein>
<evidence type="ECO:0000313" key="3">
    <source>
        <dbReference type="Proteomes" id="UP000828390"/>
    </source>
</evidence>
<dbReference type="AlphaFoldDB" id="A0A9D4MDZ5"/>
<sequence>MESILIGSDQVGANGDSFDVRKCDIHTSSNFEAFCTDHQQMCCIRCIMDTHR</sequence>
<gene>
    <name evidence="2" type="ORF">DPMN_037673</name>
</gene>